<reference evidence="4" key="1">
    <citation type="journal article" date="2019" name="Int. J. Syst. Evol. Microbiol.">
        <title>The Global Catalogue of Microorganisms (GCM) 10K type strain sequencing project: providing services to taxonomists for standard genome sequencing and annotation.</title>
        <authorList>
            <consortium name="The Broad Institute Genomics Platform"/>
            <consortium name="The Broad Institute Genome Sequencing Center for Infectious Disease"/>
            <person name="Wu L."/>
            <person name="Ma J."/>
        </authorList>
    </citation>
    <scope>NUCLEOTIDE SEQUENCE [LARGE SCALE GENOMIC DNA]</scope>
    <source>
        <strain evidence="4">TISTR 2466</strain>
    </source>
</reference>
<feature type="domain" description="Fibronectin type-III" evidence="2">
    <location>
        <begin position="157"/>
        <end position="255"/>
    </location>
</feature>
<evidence type="ECO:0000259" key="2">
    <source>
        <dbReference type="PROSITE" id="PS50853"/>
    </source>
</evidence>
<proteinExistence type="predicted"/>
<evidence type="ECO:0000313" key="4">
    <source>
        <dbReference type="Proteomes" id="UP001597399"/>
    </source>
</evidence>
<sequence>MAAETELYDQLTSRLNSATAGKDILLSLWNATGDKLLALAGQQGLTINRDKDTVEVTSKDTQGGWKEYLGGFKEWSIDNDGVYVRSDESHKLLIQAYENDDLLLIKVTNKKTQTDMFGGLAIVTSYPIEAPYDDATTYSITLTGTGALVDLESTVTVPDAPTLTAVSGDGQVALTAVLPENNGGSDVTKIKFQAKKASDGDDLWSAPVEQNADDLTYTFSDLTNGLEYSFRSIVTNEAGDSAGSEVVSATPVAPEGGA</sequence>
<evidence type="ECO:0000313" key="3">
    <source>
        <dbReference type="EMBL" id="MFD2692747.1"/>
    </source>
</evidence>
<dbReference type="Pfam" id="PF06199">
    <property type="entry name" value="Phage_tail_2"/>
    <property type="match status" value="1"/>
</dbReference>
<dbReference type="EMBL" id="JBHUMQ010000009">
    <property type="protein sequence ID" value="MFD2692747.1"/>
    <property type="molecule type" value="Genomic_DNA"/>
</dbReference>
<dbReference type="Gene3D" id="4.10.410.40">
    <property type="match status" value="1"/>
</dbReference>
<dbReference type="SUPFAM" id="SSF49265">
    <property type="entry name" value="Fibronectin type III"/>
    <property type="match status" value="1"/>
</dbReference>
<dbReference type="InterPro" id="IPR003961">
    <property type="entry name" value="FN3_dom"/>
</dbReference>
<accession>A0ABW5S0S2</accession>
<dbReference type="InterPro" id="IPR013783">
    <property type="entry name" value="Ig-like_fold"/>
</dbReference>
<dbReference type="Proteomes" id="UP001597399">
    <property type="component" value="Unassembled WGS sequence"/>
</dbReference>
<dbReference type="PRINTS" id="PR01996">
    <property type="entry name" value="MTP1FAMILY"/>
</dbReference>
<organism evidence="3 4">
    <name type="scientific">Sporolactobacillus shoreicorticis</name>
    <dbReference type="NCBI Taxonomy" id="1923877"/>
    <lineage>
        <taxon>Bacteria</taxon>
        <taxon>Bacillati</taxon>
        <taxon>Bacillota</taxon>
        <taxon>Bacilli</taxon>
        <taxon>Bacillales</taxon>
        <taxon>Sporolactobacillaceae</taxon>
        <taxon>Sporolactobacillus</taxon>
    </lineage>
</organism>
<dbReference type="InterPro" id="IPR022344">
    <property type="entry name" value="GTA_major-tail"/>
</dbReference>
<dbReference type="Gene3D" id="2.60.40.10">
    <property type="entry name" value="Immunoglobulins"/>
    <property type="match status" value="1"/>
</dbReference>
<gene>
    <name evidence="3" type="ORF">ACFSUE_03765</name>
</gene>
<dbReference type="InterPro" id="IPR011855">
    <property type="entry name" value="Phgtail_TP901_1"/>
</dbReference>
<dbReference type="InterPro" id="IPR036116">
    <property type="entry name" value="FN3_sf"/>
</dbReference>
<feature type="region of interest" description="Disordered" evidence="1">
    <location>
        <begin position="239"/>
        <end position="258"/>
    </location>
</feature>
<dbReference type="NCBIfam" id="TIGR02126">
    <property type="entry name" value="phgtail_TP901_1"/>
    <property type="match status" value="1"/>
</dbReference>
<dbReference type="RefSeq" id="WP_381530962.1">
    <property type="nucleotide sequence ID" value="NZ_JBHUMQ010000009.1"/>
</dbReference>
<comment type="caution">
    <text evidence="3">The sequence shown here is derived from an EMBL/GenBank/DDBJ whole genome shotgun (WGS) entry which is preliminary data.</text>
</comment>
<dbReference type="CDD" id="cd00063">
    <property type="entry name" value="FN3"/>
    <property type="match status" value="1"/>
</dbReference>
<evidence type="ECO:0000256" key="1">
    <source>
        <dbReference type="SAM" id="MobiDB-lite"/>
    </source>
</evidence>
<protein>
    <submittedName>
        <fullName evidence="3">Phage major tail protein, TP901-1 family</fullName>
    </submittedName>
</protein>
<keyword evidence="4" id="KW-1185">Reference proteome</keyword>
<dbReference type="PROSITE" id="PS50853">
    <property type="entry name" value="FN3"/>
    <property type="match status" value="1"/>
</dbReference>
<name>A0ABW5S0S2_9BACL</name>